<dbReference type="InterPro" id="IPR013761">
    <property type="entry name" value="SAM/pointed_sf"/>
</dbReference>
<dbReference type="InterPro" id="IPR037618">
    <property type="entry name" value="LIPB1/2_SAM_2nd"/>
</dbReference>
<dbReference type="AlphaFoldDB" id="A0A5N5TJR9"/>
<dbReference type="FunFam" id="1.10.150.50:FF:000007">
    <property type="entry name" value="Liprin-beta-1 isoform 1"/>
    <property type="match status" value="1"/>
</dbReference>
<dbReference type="Gene3D" id="1.10.150.50">
    <property type="entry name" value="Transcription Factor, Ets-1"/>
    <property type="match status" value="3"/>
</dbReference>
<gene>
    <name evidence="4" type="primary">Ppfibp2</name>
    <name evidence="4" type="ORF">Anas_02460</name>
</gene>
<proteinExistence type="predicted"/>
<dbReference type="CDD" id="cd09566">
    <property type="entry name" value="SAM_liprin-beta1_2_repeat2"/>
    <property type="match status" value="1"/>
</dbReference>
<comment type="caution">
    <text evidence="4">The sequence shown here is derived from an EMBL/GenBank/DDBJ whole genome shotgun (WGS) entry which is preliminary data.</text>
</comment>
<keyword evidence="1" id="KW-0677">Repeat</keyword>
<evidence type="ECO:0000313" key="4">
    <source>
        <dbReference type="EMBL" id="KAB7506392.1"/>
    </source>
</evidence>
<dbReference type="EMBL" id="SEYY01000841">
    <property type="protein sequence ID" value="KAB7506392.1"/>
    <property type="molecule type" value="Genomic_DNA"/>
</dbReference>
<name>A0A5N5TJR9_9CRUS</name>
<dbReference type="PANTHER" id="PTHR12587:SF14">
    <property type="entry name" value="AT31531P"/>
    <property type="match status" value="1"/>
</dbReference>
<dbReference type="GO" id="GO:0048786">
    <property type="term" value="C:presynaptic active zone"/>
    <property type="evidence" value="ECO:0007669"/>
    <property type="project" value="TreeGrafter"/>
</dbReference>
<evidence type="ECO:0000313" key="5">
    <source>
        <dbReference type="Proteomes" id="UP000326759"/>
    </source>
</evidence>
<dbReference type="InterPro" id="IPR001660">
    <property type="entry name" value="SAM"/>
</dbReference>
<dbReference type="Proteomes" id="UP000326759">
    <property type="component" value="Unassembled WGS sequence"/>
</dbReference>
<dbReference type="OrthoDB" id="6516566at2759"/>
<reference evidence="4 5" key="1">
    <citation type="journal article" date="2019" name="PLoS Biol.">
        <title>Sex chromosomes control vertical transmission of feminizing Wolbachia symbionts in an isopod.</title>
        <authorList>
            <person name="Becking T."/>
            <person name="Chebbi M.A."/>
            <person name="Giraud I."/>
            <person name="Moumen B."/>
            <person name="Laverre T."/>
            <person name="Caubet Y."/>
            <person name="Peccoud J."/>
            <person name="Gilbert C."/>
            <person name="Cordaux R."/>
        </authorList>
    </citation>
    <scope>NUCLEOTIDE SEQUENCE [LARGE SCALE GENOMIC DNA]</scope>
    <source>
        <strain evidence="4">ANa2</strain>
        <tissue evidence="4">Whole body excluding digestive tract and cuticle</tissue>
    </source>
</reference>
<dbReference type="SMART" id="SM00454">
    <property type="entry name" value="SAM"/>
    <property type="match status" value="2"/>
</dbReference>
<dbReference type="SUPFAM" id="SSF47769">
    <property type="entry name" value="SAM/Pointed domain"/>
    <property type="match status" value="2"/>
</dbReference>
<protein>
    <submittedName>
        <fullName evidence="4">Liprin-beta-2</fullName>
    </submittedName>
</protein>
<evidence type="ECO:0000256" key="1">
    <source>
        <dbReference type="ARBA" id="ARBA00022737"/>
    </source>
</evidence>
<dbReference type="GO" id="GO:0007528">
    <property type="term" value="P:neuromuscular junction development"/>
    <property type="evidence" value="ECO:0007669"/>
    <property type="project" value="TreeGrafter"/>
</dbReference>
<feature type="domain" description="SAM" evidence="3">
    <location>
        <begin position="142"/>
        <end position="173"/>
    </location>
</feature>
<accession>A0A5N5TJR9</accession>
<evidence type="ECO:0000259" key="3">
    <source>
        <dbReference type="PROSITE" id="PS50105"/>
    </source>
</evidence>
<dbReference type="Pfam" id="PF00536">
    <property type="entry name" value="SAM_1"/>
    <property type="match status" value="1"/>
</dbReference>
<feature type="domain" description="SAM" evidence="3">
    <location>
        <begin position="56"/>
        <end position="114"/>
    </location>
</feature>
<organism evidence="4 5">
    <name type="scientific">Armadillidium nasatum</name>
    <dbReference type="NCBI Taxonomy" id="96803"/>
    <lineage>
        <taxon>Eukaryota</taxon>
        <taxon>Metazoa</taxon>
        <taxon>Ecdysozoa</taxon>
        <taxon>Arthropoda</taxon>
        <taxon>Crustacea</taxon>
        <taxon>Multicrustacea</taxon>
        <taxon>Malacostraca</taxon>
        <taxon>Eumalacostraca</taxon>
        <taxon>Peracarida</taxon>
        <taxon>Isopoda</taxon>
        <taxon>Oniscidea</taxon>
        <taxon>Crinocheta</taxon>
        <taxon>Armadillidiidae</taxon>
        <taxon>Armadillidium</taxon>
    </lineage>
</organism>
<evidence type="ECO:0000256" key="2">
    <source>
        <dbReference type="ARBA" id="ARBA00023054"/>
    </source>
</evidence>
<keyword evidence="5" id="KW-1185">Reference proteome</keyword>
<dbReference type="Pfam" id="PF07647">
    <property type="entry name" value="SAM_2"/>
    <property type="match status" value="1"/>
</dbReference>
<sequence>MDAGNHIAFATPHHLEKDIGVRHPLHRKKLQLSIMNRMSENNHLNKCCAKLDTAWVLRWLDDLGLPQYKDVFSESRVDGLVLNYLTYDDISFLRISNFLHLTSLKRGIQVLRVHNFDPSVLKRRSTPEEEKQPPNPRDVALWTNHRVMEWLKTVDLSEYAPNLRGSGVHGALMVYEIRFTSEFLASLLSIASSKTLLRRHLSTHFKELVGKEVVQDKRELQMSPGYIPLSTAAKIKMPRKSQFSLKRKKTKAELDFDDLICPLDELPPKLPPILIVVVVSTTVKRNFNFSLKLKFGAYVGLDF</sequence>
<dbReference type="PROSITE" id="PS50105">
    <property type="entry name" value="SAM_DOMAIN"/>
    <property type="match status" value="2"/>
</dbReference>
<dbReference type="PANTHER" id="PTHR12587">
    <property type="entry name" value="LAR INTERACTING PROTEIN LIP -RELATED PROTEIN"/>
    <property type="match status" value="1"/>
</dbReference>
<dbReference type="InterPro" id="IPR029515">
    <property type="entry name" value="Liprin"/>
</dbReference>
<keyword evidence="2" id="KW-0175">Coiled coil</keyword>